<protein>
    <submittedName>
        <fullName evidence="1">Uncharacterized protein</fullName>
    </submittedName>
</protein>
<reference evidence="2" key="3">
    <citation type="submission" date="2018-08" db="EMBL/GenBank/DDBJ databases">
        <title>Leveraging single-cell genomics to expand the Fungal Tree of Life.</title>
        <authorList>
            <consortium name="DOE Joint Genome Institute"/>
            <person name="Ahrendt S.R."/>
            <person name="Quandt C.A."/>
            <person name="Ciobanu D."/>
            <person name="Clum A."/>
            <person name="Salamov A."/>
            <person name="Andreopoulos B."/>
            <person name="Cheng J.-F."/>
            <person name="Woyke T."/>
            <person name="Pelin A."/>
            <person name="Henrissat B."/>
            <person name="Reynolds N."/>
            <person name="Benny G.L."/>
            <person name="Smith M.E."/>
            <person name="James T.Y."/>
            <person name="Grigoriev I.V."/>
        </authorList>
    </citation>
    <scope>NUCLEOTIDE SEQUENCE</scope>
    <source>
        <strain evidence="2">CSF55</strain>
    </source>
</reference>
<dbReference type="AlphaFoldDB" id="A0A075ASF9"/>
<accession>A0A075ASF9</accession>
<reference evidence="1 3" key="1">
    <citation type="journal article" date="2013" name="Curr. Biol.">
        <title>Shared signatures of parasitism and phylogenomics unite Cryptomycota and microsporidia.</title>
        <authorList>
            <person name="James T.Y."/>
            <person name="Pelin A."/>
            <person name="Bonen L."/>
            <person name="Ahrendt S."/>
            <person name="Sain D."/>
            <person name="Corradi N."/>
            <person name="Stajich J.E."/>
        </authorList>
    </citation>
    <scope>NUCLEOTIDE SEQUENCE [LARGE SCALE GENOMIC DNA]</scope>
    <source>
        <strain evidence="1">CSF55</strain>
        <strain evidence="1">CSF55</strain>
    </source>
</reference>
<dbReference type="HOGENOM" id="CLU_1636346_0_0_1"/>
<dbReference type="Proteomes" id="UP000030755">
    <property type="component" value="Unassembled WGS sequence"/>
</dbReference>
<name>A0A075ASF9_ROZAC</name>
<proteinExistence type="predicted"/>
<dbReference type="EMBL" id="KE561071">
    <property type="protein sequence ID" value="EPZ33193.1"/>
    <property type="molecule type" value="Genomic_DNA"/>
</dbReference>
<sequence length="162" mass="18883">MKKILVTDPSYIVDKVRYETNILMAPARVNSFEVQEVSSNEIMYSFGPPRPFEDYELLGIHFSDSGMTCIIDDDPKYTEENEIDWEEFALTSLTESSLQYDDEDFPLLKWFGKVPEEDSKLAVKYNITMEQVFGWKENDVVKGMILKSYDLCDENIKNKVFD</sequence>
<gene>
    <name evidence="1" type="ORF">O9G_001162</name>
    <name evidence="2" type="ORF">ROZALSC1DRAFT_27320</name>
</gene>
<dbReference type="EMBL" id="ML004972">
    <property type="protein sequence ID" value="RKP21268.1"/>
    <property type="molecule type" value="Genomic_DNA"/>
</dbReference>
<dbReference type="Proteomes" id="UP000281549">
    <property type="component" value="Unassembled WGS sequence"/>
</dbReference>
<organism evidence="1 3">
    <name type="scientific">Rozella allomycis (strain CSF55)</name>
    <dbReference type="NCBI Taxonomy" id="988480"/>
    <lineage>
        <taxon>Eukaryota</taxon>
        <taxon>Fungi</taxon>
        <taxon>Fungi incertae sedis</taxon>
        <taxon>Cryptomycota</taxon>
        <taxon>Cryptomycota incertae sedis</taxon>
        <taxon>Rozella</taxon>
    </lineage>
</organism>
<reference evidence="4" key="2">
    <citation type="journal article" date="2018" name="Nat. Microbiol.">
        <title>Leveraging single-cell genomics to expand the fungal tree of life.</title>
        <authorList>
            <person name="Ahrendt S.R."/>
            <person name="Quandt C.A."/>
            <person name="Ciobanu D."/>
            <person name="Clum A."/>
            <person name="Salamov A."/>
            <person name="Andreopoulos B."/>
            <person name="Cheng J.F."/>
            <person name="Woyke T."/>
            <person name="Pelin A."/>
            <person name="Henrissat B."/>
            <person name="Reynolds N.K."/>
            <person name="Benny G.L."/>
            <person name="Smith M.E."/>
            <person name="James T.Y."/>
            <person name="Grigoriev I.V."/>
        </authorList>
    </citation>
    <scope>NUCLEOTIDE SEQUENCE [LARGE SCALE GENOMIC DNA]</scope>
    <source>
        <strain evidence="4">CSF55</strain>
    </source>
</reference>
<evidence type="ECO:0000313" key="1">
    <source>
        <dbReference type="EMBL" id="EPZ33193.1"/>
    </source>
</evidence>
<evidence type="ECO:0000313" key="4">
    <source>
        <dbReference type="Proteomes" id="UP000281549"/>
    </source>
</evidence>
<dbReference type="OrthoDB" id="10617922at2759"/>
<keyword evidence="3" id="KW-1185">Reference proteome</keyword>
<evidence type="ECO:0000313" key="3">
    <source>
        <dbReference type="Proteomes" id="UP000030755"/>
    </source>
</evidence>
<evidence type="ECO:0000313" key="2">
    <source>
        <dbReference type="EMBL" id="RKP21268.1"/>
    </source>
</evidence>